<dbReference type="InterPro" id="IPR007172">
    <property type="entry name" value="DUF374"/>
</dbReference>
<dbReference type="AlphaFoldDB" id="A7HQR6"/>
<proteinExistence type="predicted"/>
<evidence type="ECO:0000313" key="3">
    <source>
        <dbReference type="Proteomes" id="UP000006377"/>
    </source>
</evidence>
<dbReference type="STRING" id="402881.Plav_0626"/>
<dbReference type="Pfam" id="PF04028">
    <property type="entry name" value="DUF374"/>
    <property type="match status" value="1"/>
</dbReference>
<dbReference type="KEGG" id="pla:Plav_0626"/>
<dbReference type="eggNOG" id="COG2121">
    <property type="taxonomic scope" value="Bacteria"/>
</dbReference>
<evidence type="ECO:0000259" key="1">
    <source>
        <dbReference type="Pfam" id="PF04028"/>
    </source>
</evidence>
<dbReference type="RefSeq" id="WP_011995540.1">
    <property type="nucleotide sequence ID" value="NC_009719.1"/>
</dbReference>
<evidence type="ECO:0000313" key="2">
    <source>
        <dbReference type="EMBL" id="ABS62249.1"/>
    </source>
</evidence>
<organism evidence="2 3">
    <name type="scientific">Parvibaculum lavamentivorans (strain DS-1 / DSM 13023 / NCIMB 13966)</name>
    <dbReference type="NCBI Taxonomy" id="402881"/>
    <lineage>
        <taxon>Bacteria</taxon>
        <taxon>Pseudomonadati</taxon>
        <taxon>Pseudomonadota</taxon>
        <taxon>Alphaproteobacteria</taxon>
        <taxon>Hyphomicrobiales</taxon>
        <taxon>Parvibaculaceae</taxon>
        <taxon>Parvibaculum</taxon>
    </lineage>
</organism>
<dbReference type="EMBL" id="CP000774">
    <property type="protein sequence ID" value="ABS62249.1"/>
    <property type="molecule type" value="Genomic_DNA"/>
</dbReference>
<name>A7HQR6_PARL1</name>
<dbReference type="OrthoDB" id="9789797at2"/>
<dbReference type="CDD" id="cd07983">
    <property type="entry name" value="LPLAT_DUF374-like"/>
    <property type="match status" value="1"/>
</dbReference>
<dbReference type="Proteomes" id="UP000006377">
    <property type="component" value="Chromosome"/>
</dbReference>
<accession>A7HQR6</accession>
<protein>
    <recommendedName>
        <fullName evidence="1">DUF374 domain-containing protein</fullName>
    </recommendedName>
</protein>
<keyword evidence="3" id="KW-1185">Reference proteome</keyword>
<sequence>MPARKKKRITKSETFQTFVAWLIAQFIRIVRRTGRFEVRRGDIAARFWAEDKPFIATSWHGQNMLTPCFWHNWREVRVLVSKHGDGEIVANIMRILGVGTIRGAGVPKGEERAHKQKGKGGAGALRAMVRALGENISVALTADLPPGPARRAGDGIVMLARLSGRPIVPIAATTSARIRLNNWDSFTINLPFSRGAVVWGEPIYVARDAGPEEIEAARLLVQQGLNAVAAEAERMVGRAPLPSDEGAVAH</sequence>
<gene>
    <name evidence="2" type="ordered locus">Plav_0626</name>
</gene>
<feature type="domain" description="DUF374" evidence="1">
    <location>
        <begin position="69"/>
        <end position="149"/>
    </location>
</feature>
<dbReference type="HOGENOM" id="CLU_086327_1_1_5"/>
<reference evidence="2 3" key="1">
    <citation type="journal article" date="2011" name="Stand. Genomic Sci.">
        <title>Complete genome sequence of Parvibaculum lavamentivorans type strain (DS-1(T)).</title>
        <authorList>
            <person name="Schleheck D."/>
            <person name="Weiss M."/>
            <person name="Pitluck S."/>
            <person name="Bruce D."/>
            <person name="Land M.L."/>
            <person name="Han S."/>
            <person name="Saunders E."/>
            <person name="Tapia R."/>
            <person name="Detter C."/>
            <person name="Brettin T."/>
            <person name="Han J."/>
            <person name="Woyke T."/>
            <person name="Goodwin L."/>
            <person name="Pennacchio L."/>
            <person name="Nolan M."/>
            <person name="Cook A.M."/>
            <person name="Kjelleberg S."/>
            <person name="Thomas T."/>
        </authorList>
    </citation>
    <scope>NUCLEOTIDE SEQUENCE [LARGE SCALE GENOMIC DNA]</scope>
    <source>
        <strain evidence="3">DS-1 / DSM 13023 / NCIMB 13966</strain>
    </source>
</reference>